<protein>
    <recommendedName>
        <fullName evidence="4">Reverse transcriptase domain-containing protein</fullName>
    </recommendedName>
</protein>
<dbReference type="Proteomes" id="UP000235145">
    <property type="component" value="Unassembled WGS sequence"/>
</dbReference>
<feature type="transmembrane region" description="Helical" evidence="1">
    <location>
        <begin position="168"/>
        <end position="191"/>
    </location>
</feature>
<feature type="transmembrane region" description="Helical" evidence="1">
    <location>
        <begin position="219"/>
        <end position="239"/>
    </location>
</feature>
<organism evidence="2 3">
    <name type="scientific">Lactuca sativa</name>
    <name type="common">Garden lettuce</name>
    <dbReference type="NCBI Taxonomy" id="4236"/>
    <lineage>
        <taxon>Eukaryota</taxon>
        <taxon>Viridiplantae</taxon>
        <taxon>Streptophyta</taxon>
        <taxon>Embryophyta</taxon>
        <taxon>Tracheophyta</taxon>
        <taxon>Spermatophyta</taxon>
        <taxon>Magnoliopsida</taxon>
        <taxon>eudicotyledons</taxon>
        <taxon>Gunneridae</taxon>
        <taxon>Pentapetalae</taxon>
        <taxon>asterids</taxon>
        <taxon>campanulids</taxon>
        <taxon>Asterales</taxon>
        <taxon>Asteraceae</taxon>
        <taxon>Cichorioideae</taxon>
        <taxon>Cichorieae</taxon>
        <taxon>Lactucinae</taxon>
        <taxon>Lactuca</taxon>
    </lineage>
</organism>
<evidence type="ECO:0000256" key="1">
    <source>
        <dbReference type="SAM" id="Phobius"/>
    </source>
</evidence>
<comment type="caution">
    <text evidence="2">The sequence shown here is derived from an EMBL/GenBank/DDBJ whole genome shotgun (WGS) entry which is preliminary data.</text>
</comment>
<evidence type="ECO:0008006" key="4">
    <source>
        <dbReference type="Google" id="ProtNLM"/>
    </source>
</evidence>
<keyword evidence="3" id="KW-1185">Reference proteome</keyword>
<gene>
    <name evidence="2" type="ORF">LSAT_V11C400177970</name>
</gene>
<dbReference type="PANTHER" id="PTHR33116:SF79">
    <property type="entry name" value="REVERSE TRANSCRIPTASE DOMAIN, ZINC FINGER, CCHC-TYPE-RELATED"/>
    <property type="match status" value="1"/>
</dbReference>
<dbReference type="EMBL" id="NBSK02000004">
    <property type="protein sequence ID" value="KAJ0212412.1"/>
    <property type="molecule type" value="Genomic_DNA"/>
</dbReference>
<dbReference type="PANTHER" id="PTHR33116">
    <property type="entry name" value="REVERSE TRANSCRIPTASE ZINC-BINDING DOMAIN-CONTAINING PROTEIN-RELATED-RELATED"/>
    <property type="match status" value="1"/>
</dbReference>
<name>A0A9R1VWV7_LACSA</name>
<proteinExistence type="predicted"/>
<evidence type="ECO:0000313" key="3">
    <source>
        <dbReference type="Proteomes" id="UP000235145"/>
    </source>
</evidence>
<keyword evidence="1" id="KW-0812">Transmembrane</keyword>
<sequence>MELQINWEYLESILMQLGWWGWIQGCLRFARTSVLVNRSPINEFGMVLYIIAMEGLNIALKMTCKKGIFTGVKLPHEEISICHLFYADDALFVGEWSRENIRNLVRILRCFSVSSGLKVNFHKYGLFGIGVDMQEVIRYTTPFDISIQIIHMEIKTLSLGGRLTLTKVVLGSHPAFYFLLFFAPIGVINMLESIRRKFDGKRKVNWVSWKNVISSKDPGALGLGSLGAINLSLIIKWWWRIRIDRKRMWSRAIINIHNLINRAAYCMLKKTITRVWNNIVGRCGGQYTILVG</sequence>
<dbReference type="AlphaFoldDB" id="A0A9R1VWV7"/>
<reference evidence="2 3" key="1">
    <citation type="journal article" date="2017" name="Nat. Commun.">
        <title>Genome assembly with in vitro proximity ligation data and whole-genome triplication in lettuce.</title>
        <authorList>
            <person name="Reyes-Chin-Wo S."/>
            <person name="Wang Z."/>
            <person name="Yang X."/>
            <person name="Kozik A."/>
            <person name="Arikit S."/>
            <person name="Song C."/>
            <person name="Xia L."/>
            <person name="Froenicke L."/>
            <person name="Lavelle D.O."/>
            <person name="Truco M.J."/>
            <person name="Xia R."/>
            <person name="Zhu S."/>
            <person name="Xu C."/>
            <person name="Xu H."/>
            <person name="Xu X."/>
            <person name="Cox K."/>
            <person name="Korf I."/>
            <person name="Meyers B.C."/>
            <person name="Michelmore R.W."/>
        </authorList>
    </citation>
    <scope>NUCLEOTIDE SEQUENCE [LARGE SCALE GENOMIC DNA]</scope>
    <source>
        <strain evidence="3">cv. Salinas</strain>
        <tissue evidence="2">Seedlings</tissue>
    </source>
</reference>
<keyword evidence="1" id="KW-1133">Transmembrane helix</keyword>
<accession>A0A9R1VWV7</accession>
<keyword evidence="1" id="KW-0472">Membrane</keyword>
<evidence type="ECO:0000313" key="2">
    <source>
        <dbReference type="EMBL" id="KAJ0212412.1"/>
    </source>
</evidence>